<feature type="transmembrane region" description="Helical" evidence="7">
    <location>
        <begin position="118"/>
        <end position="136"/>
    </location>
</feature>
<dbReference type="GO" id="GO:0042158">
    <property type="term" value="P:lipoprotein biosynthetic process"/>
    <property type="evidence" value="ECO:0007669"/>
    <property type="project" value="UniProtKB-UniRule"/>
</dbReference>
<feature type="transmembrane region" description="Helical" evidence="7">
    <location>
        <begin position="231"/>
        <end position="248"/>
    </location>
</feature>
<dbReference type="OrthoDB" id="871140at2"/>
<keyword evidence="10" id="KW-1185">Reference proteome</keyword>
<reference evidence="9 10" key="1">
    <citation type="submission" date="2016-11" db="EMBL/GenBank/DDBJ databases">
        <title>Study of marine rhodopsin-containing bacteria.</title>
        <authorList>
            <person name="Yoshizawa S."/>
            <person name="Kumagai Y."/>
            <person name="Kogure K."/>
        </authorList>
    </citation>
    <scope>NUCLEOTIDE SEQUENCE [LARGE SCALE GENOMIC DNA]</scope>
    <source>
        <strain evidence="9 10">SG-29</strain>
    </source>
</reference>
<keyword evidence="5 7" id="KW-1133">Transmembrane helix</keyword>
<gene>
    <name evidence="7" type="primary">lgt</name>
    <name evidence="9" type="ORF">BSZ36_12315</name>
</gene>
<dbReference type="EMBL" id="MQWB01000001">
    <property type="protein sequence ID" value="OZC03697.1"/>
    <property type="molecule type" value="Genomic_DNA"/>
</dbReference>
<dbReference type="FunCoup" id="A0A259U1G7">
    <property type="interactions" value="288"/>
</dbReference>
<keyword evidence="4 7" id="KW-0812">Transmembrane</keyword>
<dbReference type="InterPro" id="IPR001640">
    <property type="entry name" value="Lgt"/>
</dbReference>
<feature type="binding site" evidence="7">
    <location>
        <position position="161"/>
    </location>
    <ligand>
        <name>a 1,2-diacyl-sn-glycero-3-phospho-(1'-sn-glycerol)</name>
        <dbReference type="ChEBI" id="CHEBI:64716"/>
    </ligand>
</feature>
<dbReference type="Proteomes" id="UP000216446">
    <property type="component" value="Unassembled WGS sequence"/>
</dbReference>
<evidence type="ECO:0000256" key="7">
    <source>
        <dbReference type="HAMAP-Rule" id="MF_01147"/>
    </source>
</evidence>
<keyword evidence="6 7" id="KW-0472">Membrane</keyword>
<accession>A0A259U1G7</accession>
<evidence type="ECO:0000313" key="10">
    <source>
        <dbReference type="Proteomes" id="UP000216446"/>
    </source>
</evidence>
<comment type="subcellular location">
    <subcellularLocation>
        <location evidence="7">Cell membrane</location>
        <topology evidence="7">Multi-pass membrane protein</topology>
    </subcellularLocation>
</comment>
<evidence type="ECO:0000256" key="4">
    <source>
        <dbReference type="ARBA" id="ARBA00022692"/>
    </source>
</evidence>
<dbReference type="AlphaFoldDB" id="A0A259U1G7"/>
<evidence type="ECO:0000256" key="8">
    <source>
        <dbReference type="SAM" id="MobiDB-lite"/>
    </source>
</evidence>
<dbReference type="PANTHER" id="PTHR30589:SF0">
    <property type="entry name" value="PHOSPHATIDYLGLYCEROL--PROLIPOPROTEIN DIACYLGLYCERYL TRANSFERASE"/>
    <property type="match status" value="1"/>
</dbReference>
<comment type="similarity">
    <text evidence="1 7">Belongs to the Lgt family.</text>
</comment>
<comment type="catalytic activity">
    <reaction evidence="7">
        <text>L-cysteinyl-[prolipoprotein] + a 1,2-diacyl-sn-glycero-3-phospho-(1'-sn-glycerol) = an S-1,2-diacyl-sn-glyceryl-L-cysteinyl-[prolipoprotein] + sn-glycerol 1-phosphate + H(+)</text>
        <dbReference type="Rhea" id="RHEA:56712"/>
        <dbReference type="Rhea" id="RHEA-COMP:14679"/>
        <dbReference type="Rhea" id="RHEA-COMP:14680"/>
        <dbReference type="ChEBI" id="CHEBI:15378"/>
        <dbReference type="ChEBI" id="CHEBI:29950"/>
        <dbReference type="ChEBI" id="CHEBI:57685"/>
        <dbReference type="ChEBI" id="CHEBI:64716"/>
        <dbReference type="ChEBI" id="CHEBI:140658"/>
        <dbReference type="EC" id="2.5.1.145"/>
    </reaction>
</comment>
<dbReference type="PANTHER" id="PTHR30589">
    <property type="entry name" value="PROLIPOPROTEIN DIACYLGLYCERYL TRANSFERASE"/>
    <property type="match status" value="1"/>
</dbReference>
<dbReference type="RefSeq" id="WP_094549346.1">
    <property type="nucleotide sequence ID" value="NZ_MQWB01000001.1"/>
</dbReference>
<feature type="transmembrane region" description="Helical" evidence="7">
    <location>
        <begin position="288"/>
        <end position="307"/>
    </location>
</feature>
<comment type="pathway">
    <text evidence="7">Protein modification; lipoprotein biosynthesis (diacylglyceryl transfer).</text>
</comment>
<dbReference type="Pfam" id="PF01790">
    <property type="entry name" value="LGT"/>
    <property type="match status" value="1"/>
</dbReference>
<keyword evidence="2 7" id="KW-1003">Cell membrane</keyword>
<dbReference type="InParanoid" id="A0A259U1G7"/>
<evidence type="ECO:0000313" key="9">
    <source>
        <dbReference type="EMBL" id="OZC03697.1"/>
    </source>
</evidence>
<feature type="region of interest" description="Disordered" evidence="8">
    <location>
        <begin position="315"/>
        <end position="339"/>
    </location>
</feature>
<proteinExistence type="inferred from homology"/>
<evidence type="ECO:0000256" key="6">
    <source>
        <dbReference type="ARBA" id="ARBA00023136"/>
    </source>
</evidence>
<name>A0A259U1G7_9BACT</name>
<feature type="transmembrane region" description="Helical" evidence="7">
    <location>
        <begin position="75"/>
        <end position="98"/>
    </location>
</feature>
<dbReference type="GO" id="GO:0008961">
    <property type="term" value="F:phosphatidylglycerol-prolipoprotein diacylglyceryl transferase activity"/>
    <property type="evidence" value="ECO:0007669"/>
    <property type="project" value="UniProtKB-UniRule"/>
</dbReference>
<evidence type="ECO:0000256" key="1">
    <source>
        <dbReference type="ARBA" id="ARBA00007150"/>
    </source>
</evidence>
<dbReference type="EC" id="2.5.1.145" evidence="7"/>
<feature type="transmembrane region" description="Helical" evidence="7">
    <location>
        <begin position="20"/>
        <end position="39"/>
    </location>
</feature>
<comment type="caution">
    <text evidence="9">The sequence shown here is derived from an EMBL/GenBank/DDBJ whole genome shotgun (WGS) entry which is preliminary data.</text>
</comment>
<evidence type="ECO:0000256" key="5">
    <source>
        <dbReference type="ARBA" id="ARBA00022989"/>
    </source>
</evidence>
<comment type="function">
    <text evidence="7">Catalyzes the transfer of the diacylglyceryl group from phosphatidylglycerol to the sulfhydryl group of the N-terminal cysteine of a prolipoprotein, the first step in the formation of mature lipoproteins.</text>
</comment>
<evidence type="ECO:0000256" key="2">
    <source>
        <dbReference type="ARBA" id="ARBA00022475"/>
    </source>
</evidence>
<protein>
    <recommendedName>
        <fullName evidence="7">Phosphatidylglycerol--prolipoprotein diacylglyceryl transferase</fullName>
        <ecNumber evidence="7">2.5.1.145</ecNumber>
    </recommendedName>
</protein>
<dbReference type="UniPathway" id="UPA00664"/>
<dbReference type="HAMAP" id="MF_01147">
    <property type="entry name" value="Lgt"/>
    <property type="match status" value="1"/>
</dbReference>
<organism evidence="9 10">
    <name type="scientific">Rubricoccus marinus</name>
    <dbReference type="NCBI Taxonomy" id="716817"/>
    <lineage>
        <taxon>Bacteria</taxon>
        <taxon>Pseudomonadati</taxon>
        <taxon>Rhodothermota</taxon>
        <taxon>Rhodothermia</taxon>
        <taxon>Rhodothermales</taxon>
        <taxon>Rubricoccaceae</taxon>
        <taxon>Rubricoccus</taxon>
    </lineage>
</organism>
<dbReference type="GO" id="GO:0005886">
    <property type="term" value="C:plasma membrane"/>
    <property type="evidence" value="ECO:0007669"/>
    <property type="project" value="UniProtKB-SubCell"/>
</dbReference>
<keyword evidence="3 7" id="KW-0808">Transferase</keyword>
<evidence type="ECO:0000256" key="3">
    <source>
        <dbReference type="ARBA" id="ARBA00022679"/>
    </source>
</evidence>
<sequence length="339" mass="36776">MYPRVSDIFQDLFGFTSPIPLHSFGLMVATAFLVAAWLTKKELDRLYNRGLIAPVRATVTDAKGREKSSLVSPSVYVWTLMGIGVVAGIVGSKLFNILDFWDEFVRNPVEVLFSGAGLTFYGGLILATLSVMWYARKKKIEVPRLSDAASPGLMIAYGIGRIGCYLSGDGDWGLCSTLADKPAWVPGFLWTETFPRAYVYGGPIQDPVTFNALARQIECDIPGAIGVYPTMLYETFAALVLGGLLWIMRKHPFKAGWLFSVYLILTGAERFLIEFMRTNKVWALGLSQSQWISIGLITLGAIGVAMLTRRITTPPQAGTPGASDAPGTSASGDAVPVSA</sequence>